<evidence type="ECO:0000313" key="2">
    <source>
        <dbReference type="EMBL" id="SDB04558.1"/>
    </source>
</evidence>
<accession>A0A1G6A7Z0</accession>
<evidence type="ECO:0000256" key="1">
    <source>
        <dbReference type="SAM" id="Phobius"/>
    </source>
</evidence>
<keyword evidence="1" id="KW-0472">Membrane</keyword>
<name>A0A1G6A7Z0_9STRE</name>
<evidence type="ECO:0000313" key="3">
    <source>
        <dbReference type="Proteomes" id="UP000182508"/>
    </source>
</evidence>
<keyword evidence="1" id="KW-1133">Transmembrane helix</keyword>
<gene>
    <name evidence="2" type="ORF">SAMN02910293_00225</name>
</gene>
<reference evidence="2 3" key="1">
    <citation type="submission" date="2016-10" db="EMBL/GenBank/DDBJ databases">
        <authorList>
            <person name="de Groot N.N."/>
        </authorList>
    </citation>
    <scope>NUCLEOTIDE SEQUENCE [LARGE SCALE GENOMIC DNA]</scope>
    <source>
        <strain evidence="2 3">A-4</strain>
    </source>
</reference>
<protein>
    <submittedName>
        <fullName evidence="2">Uncharacterized protein</fullName>
    </submittedName>
</protein>
<sequence>MAHKVIKSSKRSFFTFKIKLLITGILLIALTSILCHIILYFNLESLFLNLLHYLELINAISILLLLFVILLLIFKFTYTHISKRPYLYLLYFQSDKWLQDVGLYLKNGENFVEVPKVRRISETELEGIEIEIIGDLREKMLLLNETLTSYIRRKGSNWFVIESYEVEDGFVRYVFVESISRTQLFGVDNDIL</sequence>
<keyword evidence="3" id="KW-1185">Reference proteome</keyword>
<dbReference type="AlphaFoldDB" id="A0A1G6A7Z0"/>
<dbReference type="Proteomes" id="UP000182508">
    <property type="component" value="Unassembled WGS sequence"/>
</dbReference>
<feature type="transmembrane region" description="Helical" evidence="1">
    <location>
        <begin position="53"/>
        <end position="74"/>
    </location>
</feature>
<keyword evidence="1" id="KW-0812">Transmembrane</keyword>
<organism evidence="2 3">
    <name type="scientific">Streptococcus henryi</name>
    <dbReference type="NCBI Taxonomy" id="439219"/>
    <lineage>
        <taxon>Bacteria</taxon>
        <taxon>Bacillati</taxon>
        <taxon>Bacillota</taxon>
        <taxon>Bacilli</taxon>
        <taxon>Lactobacillales</taxon>
        <taxon>Streptococcaceae</taxon>
        <taxon>Streptococcus</taxon>
    </lineage>
</organism>
<dbReference type="STRING" id="439219.SAMN02910293_00225"/>
<proteinExistence type="predicted"/>
<feature type="transmembrane region" description="Helical" evidence="1">
    <location>
        <begin position="20"/>
        <end position="41"/>
    </location>
</feature>
<dbReference type="EMBL" id="FMXP01000003">
    <property type="protein sequence ID" value="SDB04558.1"/>
    <property type="molecule type" value="Genomic_DNA"/>
</dbReference>